<evidence type="ECO:0000313" key="1">
    <source>
        <dbReference type="EMBL" id="MDQ7937069.1"/>
    </source>
</evidence>
<evidence type="ECO:0000313" key="2">
    <source>
        <dbReference type="Proteomes" id="UP001227831"/>
    </source>
</evidence>
<reference evidence="1 2" key="1">
    <citation type="journal article" date="2023" name="Int. J. Syst. Evol. Microbiol.">
        <title>Lactiplantibacillus brownii sp. nov., a novel psychrotolerant species isolated from sauerkraut.</title>
        <authorList>
            <person name="Heng Y.C."/>
            <person name="Silvaraju S."/>
            <person name="Lee J.K.Y."/>
            <person name="Kittelmann S."/>
        </authorList>
    </citation>
    <scope>NUCLEOTIDE SEQUENCE [LARGE SCALE GENOMIC DNA]</scope>
    <source>
        <strain evidence="1 2">WILCCON 0030</strain>
    </source>
</reference>
<dbReference type="EMBL" id="JAVCWF010000001">
    <property type="protein sequence ID" value="MDQ7937069.1"/>
    <property type="molecule type" value="Genomic_DNA"/>
</dbReference>
<dbReference type="RefSeq" id="WP_308702846.1">
    <property type="nucleotide sequence ID" value="NZ_AP027463.1"/>
</dbReference>
<accession>A0ABU1A7Y7</accession>
<name>A0ABU1A7Y7_9LACO</name>
<gene>
    <name evidence="1" type="ORF">RA086_05435</name>
</gene>
<proteinExistence type="predicted"/>
<protein>
    <submittedName>
        <fullName evidence="1">Uncharacterized protein</fullName>
    </submittedName>
</protein>
<organism evidence="1 2">
    <name type="scientific">Lactiplantibacillus brownii</name>
    <dbReference type="NCBI Taxonomy" id="3069269"/>
    <lineage>
        <taxon>Bacteria</taxon>
        <taxon>Bacillati</taxon>
        <taxon>Bacillota</taxon>
        <taxon>Bacilli</taxon>
        <taxon>Lactobacillales</taxon>
        <taxon>Lactobacillaceae</taxon>
        <taxon>Lactiplantibacillus</taxon>
    </lineage>
</organism>
<keyword evidence="2" id="KW-1185">Reference proteome</keyword>
<comment type="caution">
    <text evidence="1">The sequence shown here is derived from an EMBL/GenBank/DDBJ whole genome shotgun (WGS) entry which is preliminary data.</text>
</comment>
<dbReference type="Proteomes" id="UP001227831">
    <property type="component" value="Unassembled WGS sequence"/>
</dbReference>
<sequence>MNRIKNVHDWVQPIMNTKFETHQILFRIYHTPKPTLWQRVWGWLR</sequence>